<proteinExistence type="predicted"/>
<dbReference type="Gene3D" id="3.80.10.10">
    <property type="entry name" value="Ribonuclease Inhibitor"/>
    <property type="match status" value="1"/>
</dbReference>
<dbReference type="InterPro" id="IPR032675">
    <property type="entry name" value="LRR_dom_sf"/>
</dbReference>
<dbReference type="AlphaFoldDB" id="A0A8S4N4B7"/>
<dbReference type="Gene3D" id="1.20.1280.50">
    <property type="match status" value="1"/>
</dbReference>
<protein>
    <recommendedName>
        <fullName evidence="1">F-box domain-containing protein</fullName>
    </recommendedName>
</protein>
<feature type="non-terminal residue" evidence="2">
    <location>
        <position position="507"/>
    </location>
</feature>
<dbReference type="PROSITE" id="PS50181">
    <property type="entry name" value="FBOX"/>
    <property type="match status" value="1"/>
</dbReference>
<dbReference type="InterPro" id="IPR036047">
    <property type="entry name" value="F-box-like_dom_sf"/>
</dbReference>
<evidence type="ECO:0000313" key="2">
    <source>
        <dbReference type="EMBL" id="CAH1775640.1"/>
    </source>
</evidence>
<name>A0A8S4N4B7_OWEFU</name>
<sequence>VWKIMEEIAQFLEYSEYDLFNDFLRGRIPVLARNPITSSTPIDVDDDDADDGIMDIEEDGWHNLPEIIREDIFSLLDYRTRFYASMVCRNWYDTFFTPRVWADFIVKQRNFTVKRFNLYTGSQRDIAHYKVQKCLAKVGHHFKRIIIEPNSDFYNLSGFIRVLAGFLAFFQDEYPMPLLHTFVFTFACETRTYSGVDIYGTGGQILETLKHLLSLLRNLKSLTLDELLLDTKEIPGLMESIMKQNQDSLTHLCLMNCSKEPYGIGELTQFPNLRTLVISPQHLNDEILLMLAFTNIENLQITQNEHTFVDNLVPVSIDCWKEVKQLNPMFRVQLICKGKCRTEIVFQDRAPVNSIIYSTPYSSITPDVIMHISEHYSKTLTTYAHTGLPKSHGSQSFHERGDGMLLHLVKTCPKLSTLIVRQRVSTATLLLIAKQAKSLKSLVVRRNAVLLKSDWPKMLEWSDEFYRWLQFNSRSYERTEEEISKILNGQYKWRMLKDREFKQVKVQ</sequence>
<dbReference type="SUPFAM" id="SSF81383">
    <property type="entry name" value="F-box domain"/>
    <property type="match status" value="1"/>
</dbReference>
<dbReference type="Pfam" id="PF00646">
    <property type="entry name" value="F-box"/>
    <property type="match status" value="1"/>
</dbReference>
<dbReference type="SUPFAM" id="SSF52047">
    <property type="entry name" value="RNI-like"/>
    <property type="match status" value="1"/>
</dbReference>
<dbReference type="Proteomes" id="UP000749559">
    <property type="component" value="Unassembled WGS sequence"/>
</dbReference>
<accession>A0A8S4N4B7</accession>
<feature type="domain" description="F-box" evidence="1">
    <location>
        <begin position="58"/>
        <end position="104"/>
    </location>
</feature>
<reference evidence="2" key="1">
    <citation type="submission" date="2022-03" db="EMBL/GenBank/DDBJ databases">
        <authorList>
            <person name="Martin C."/>
        </authorList>
    </citation>
    <scope>NUCLEOTIDE SEQUENCE</scope>
</reference>
<dbReference type="InterPro" id="IPR001810">
    <property type="entry name" value="F-box_dom"/>
</dbReference>
<evidence type="ECO:0000259" key="1">
    <source>
        <dbReference type="PROSITE" id="PS50181"/>
    </source>
</evidence>
<dbReference type="EMBL" id="CAIIXF020000001">
    <property type="protein sequence ID" value="CAH1775640.1"/>
    <property type="molecule type" value="Genomic_DNA"/>
</dbReference>
<gene>
    <name evidence="2" type="ORF">OFUS_LOCUS2921</name>
</gene>
<dbReference type="OrthoDB" id="9974792at2759"/>
<dbReference type="PANTHER" id="PTHR20872:SF1">
    <property type="entry name" value="F-BOX DOMAIN-CONTAINING PROTEIN"/>
    <property type="match status" value="1"/>
</dbReference>
<evidence type="ECO:0000313" key="3">
    <source>
        <dbReference type="Proteomes" id="UP000749559"/>
    </source>
</evidence>
<dbReference type="PANTHER" id="PTHR20872">
    <property type="match status" value="1"/>
</dbReference>
<organism evidence="2 3">
    <name type="scientific">Owenia fusiformis</name>
    <name type="common">Polychaete worm</name>
    <dbReference type="NCBI Taxonomy" id="6347"/>
    <lineage>
        <taxon>Eukaryota</taxon>
        <taxon>Metazoa</taxon>
        <taxon>Spiralia</taxon>
        <taxon>Lophotrochozoa</taxon>
        <taxon>Annelida</taxon>
        <taxon>Polychaeta</taxon>
        <taxon>Sedentaria</taxon>
        <taxon>Canalipalpata</taxon>
        <taxon>Sabellida</taxon>
        <taxon>Oweniida</taxon>
        <taxon>Oweniidae</taxon>
        <taxon>Owenia</taxon>
    </lineage>
</organism>
<comment type="caution">
    <text evidence="2">The sequence shown here is derived from an EMBL/GenBank/DDBJ whole genome shotgun (WGS) entry which is preliminary data.</text>
</comment>
<keyword evidence="3" id="KW-1185">Reference proteome</keyword>